<keyword evidence="1" id="KW-0472">Membrane</keyword>
<dbReference type="EMBL" id="RCXL01000003">
    <property type="protein sequence ID" value="RYT77448.1"/>
    <property type="molecule type" value="Genomic_DNA"/>
</dbReference>
<evidence type="ECO:0000313" key="3">
    <source>
        <dbReference type="Proteomes" id="UP000291917"/>
    </source>
</evidence>
<accession>A0A4Q5H9N5</accession>
<evidence type="ECO:0000256" key="1">
    <source>
        <dbReference type="SAM" id="Phobius"/>
    </source>
</evidence>
<reference evidence="2 3" key="1">
    <citation type="journal article" date="2019" name="Science, e1252229">
        <title>Invertible promoters mediate bacterial phase variation, antibiotic resistance, and host adaptation in the gut.</title>
        <authorList>
            <person name="Jiang X."/>
            <person name="Hall A.B."/>
            <person name="Arthur T.D."/>
            <person name="Plichta D.R."/>
            <person name="Covington C.T."/>
            <person name="Poyet M."/>
            <person name="Crothers J."/>
            <person name="Moses P.L."/>
            <person name="Tolonen A.C."/>
            <person name="Vlamakis H."/>
            <person name="Alm E.J."/>
            <person name="Xavier R.J."/>
        </authorList>
    </citation>
    <scope>NUCLEOTIDE SEQUENCE [LARGE SCALE GENOMIC DNA]</scope>
    <source>
        <strain evidence="3">bj_0095</strain>
    </source>
</reference>
<protein>
    <recommendedName>
        <fullName evidence="4">Transmembrane protein</fullName>
    </recommendedName>
</protein>
<keyword evidence="1" id="KW-0812">Transmembrane</keyword>
<dbReference type="Proteomes" id="UP000291917">
    <property type="component" value="Unassembled WGS sequence"/>
</dbReference>
<sequence length="72" mass="8364">MNKIEFILSVFILVFTAIMLVNVFTTPSIVREFAITAFSIMFLLSIALVRITFREMRKGRDNIKICRHKKAV</sequence>
<gene>
    <name evidence="2" type="ORF">EAJ03_02575</name>
</gene>
<feature type="transmembrane region" description="Helical" evidence="1">
    <location>
        <begin position="7"/>
        <end position="27"/>
    </location>
</feature>
<feature type="transmembrane region" description="Helical" evidence="1">
    <location>
        <begin position="33"/>
        <end position="53"/>
    </location>
</feature>
<organism evidence="2 3">
    <name type="scientific">Bacteroides eggerthii</name>
    <dbReference type="NCBI Taxonomy" id="28111"/>
    <lineage>
        <taxon>Bacteria</taxon>
        <taxon>Pseudomonadati</taxon>
        <taxon>Bacteroidota</taxon>
        <taxon>Bacteroidia</taxon>
        <taxon>Bacteroidales</taxon>
        <taxon>Bacteroidaceae</taxon>
        <taxon>Bacteroides</taxon>
    </lineage>
</organism>
<name>A0A4Q5H9N5_9BACE</name>
<comment type="caution">
    <text evidence="2">The sequence shown here is derived from an EMBL/GenBank/DDBJ whole genome shotgun (WGS) entry which is preliminary data.</text>
</comment>
<keyword evidence="1" id="KW-1133">Transmembrane helix</keyword>
<dbReference type="AlphaFoldDB" id="A0A4Q5H9N5"/>
<proteinExistence type="predicted"/>
<evidence type="ECO:0008006" key="4">
    <source>
        <dbReference type="Google" id="ProtNLM"/>
    </source>
</evidence>
<evidence type="ECO:0000313" key="2">
    <source>
        <dbReference type="EMBL" id="RYT77448.1"/>
    </source>
</evidence>